<protein>
    <recommendedName>
        <fullName evidence="4">Aminoglycoside phosphotransferase domain-containing protein</fullName>
    </recommendedName>
</protein>
<keyword evidence="3" id="KW-1185">Reference proteome</keyword>
<evidence type="ECO:0000256" key="1">
    <source>
        <dbReference type="SAM" id="MobiDB-lite"/>
    </source>
</evidence>
<feature type="region of interest" description="Disordered" evidence="1">
    <location>
        <begin position="109"/>
        <end position="128"/>
    </location>
</feature>
<dbReference type="RefSeq" id="WP_077348775.1">
    <property type="nucleotide sequence ID" value="NZ_CP019607.1"/>
</dbReference>
<gene>
    <name evidence="2" type="ORF">BW733_05900</name>
</gene>
<dbReference type="OrthoDB" id="2570531at2"/>
<dbReference type="STRING" id="399497.BW733_05900"/>
<reference evidence="2 3" key="1">
    <citation type="journal article" date="2008" name="Int. J. Syst. Evol. Microbiol.">
        <title>Tessaracoccus flavescens sp. nov., isolated from marine sediment.</title>
        <authorList>
            <person name="Lee D.W."/>
            <person name="Lee S.D."/>
        </authorList>
    </citation>
    <scope>NUCLEOTIDE SEQUENCE [LARGE SCALE GENOMIC DNA]</scope>
    <source>
        <strain evidence="2 3">SST-39T</strain>
    </source>
</reference>
<dbReference type="KEGG" id="tfa:BW733_05900"/>
<evidence type="ECO:0008006" key="4">
    <source>
        <dbReference type="Google" id="ProtNLM"/>
    </source>
</evidence>
<evidence type="ECO:0000313" key="2">
    <source>
        <dbReference type="EMBL" id="AQP50434.1"/>
    </source>
</evidence>
<dbReference type="InterPro" id="IPR011009">
    <property type="entry name" value="Kinase-like_dom_sf"/>
</dbReference>
<dbReference type="Gene3D" id="3.30.200.20">
    <property type="entry name" value="Phosphorylase Kinase, domain 1"/>
    <property type="match status" value="1"/>
</dbReference>
<dbReference type="Proteomes" id="UP000188235">
    <property type="component" value="Chromosome"/>
</dbReference>
<dbReference type="EMBL" id="CP019607">
    <property type="protein sequence ID" value="AQP50434.1"/>
    <property type="molecule type" value="Genomic_DNA"/>
</dbReference>
<evidence type="ECO:0000313" key="3">
    <source>
        <dbReference type="Proteomes" id="UP000188235"/>
    </source>
</evidence>
<dbReference type="AlphaFoldDB" id="A0A1Q2CWI2"/>
<name>A0A1Q2CWI2_9ACTN</name>
<dbReference type="SUPFAM" id="SSF56112">
    <property type="entry name" value="Protein kinase-like (PK-like)"/>
    <property type="match status" value="1"/>
</dbReference>
<organism evidence="2 3">
    <name type="scientific">Tessaracoccus flavescens</name>
    <dbReference type="NCBI Taxonomy" id="399497"/>
    <lineage>
        <taxon>Bacteria</taxon>
        <taxon>Bacillati</taxon>
        <taxon>Actinomycetota</taxon>
        <taxon>Actinomycetes</taxon>
        <taxon>Propionibacteriales</taxon>
        <taxon>Propionibacteriaceae</taxon>
        <taxon>Tessaracoccus</taxon>
    </lineage>
</organism>
<accession>A0A1Q2CWI2</accession>
<sequence>MTRARFDDLPAWLKAWVAERLGSPVVSATSQPGGYSPGTADRLVCADGTRGFLKAVHPSHNPESPDIHRAELANLRSMPDGIPVPRLIAGLDEQDWVVLSSSRMWRGANRRSPGALTNSTPPSWPFAV</sequence>
<proteinExistence type="predicted"/>